<proteinExistence type="predicted"/>
<reference evidence="2 3" key="1">
    <citation type="journal article" date="2019" name="Int. J. Syst. Evol. Microbiol.">
        <title>The Global Catalogue of Microorganisms (GCM) 10K type strain sequencing project: providing services to taxonomists for standard genome sequencing and annotation.</title>
        <authorList>
            <consortium name="The Broad Institute Genomics Platform"/>
            <consortium name="The Broad Institute Genome Sequencing Center for Infectious Disease"/>
            <person name="Wu L."/>
            <person name="Ma J."/>
        </authorList>
    </citation>
    <scope>NUCLEOTIDE SEQUENCE [LARGE SCALE GENOMIC DNA]</scope>
    <source>
        <strain evidence="2 3">XZYJT29</strain>
    </source>
</reference>
<protein>
    <submittedName>
        <fullName evidence="2">Uncharacterized protein</fullName>
    </submittedName>
</protein>
<gene>
    <name evidence="2" type="ORF">ACFQMA_10935</name>
</gene>
<evidence type="ECO:0000313" key="2">
    <source>
        <dbReference type="EMBL" id="MFC7140339.1"/>
    </source>
</evidence>
<dbReference type="Proteomes" id="UP001596432">
    <property type="component" value="Unassembled WGS sequence"/>
</dbReference>
<keyword evidence="1" id="KW-1133">Transmembrane helix</keyword>
<keyword evidence="3" id="KW-1185">Reference proteome</keyword>
<organism evidence="2 3">
    <name type="scientific">Halosimplex aquaticum</name>
    <dbReference type="NCBI Taxonomy" id="3026162"/>
    <lineage>
        <taxon>Archaea</taxon>
        <taxon>Methanobacteriati</taxon>
        <taxon>Methanobacteriota</taxon>
        <taxon>Stenosarchaea group</taxon>
        <taxon>Halobacteria</taxon>
        <taxon>Halobacteriales</taxon>
        <taxon>Haloarculaceae</taxon>
        <taxon>Halosimplex</taxon>
    </lineage>
</organism>
<feature type="transmembrane region" description="Helical" evidence="1">
    <location>
        <begin position="128"/>
        <end position="148"/>
    </location>
</feature>
<accession>A0ABD5XZ62</accession>
<keyword evidence="1" id="KW-0472">Membrane</keyword>
<keyword evidence="1" id="KW-0812">Transmembrane</keyword>
<sequence>MSVQNSHIAQILSVGRRRLRAAFTAATTTRQARGAVERLRAVAAGSHLADGVAWSARAARSSWLYNWLTAEPDPDMVVIDLRETYVVGPILGILDRMFAVLSRGWGQAKSGELFEDIHGALLARPIQAVSVAALAAIIVGLAVTVALGSPGGRTVGFGLLAASAALAGTRIQVSWDEVTDSRTYELLVALLEPPEPPEPPEKQ</sequence>
<dbReference type="AlphaFoldDB" id="A0ABD5XZ62"/>
<dbReference type="EMBL" id="JBHTAS010000001">
    <property type="protein sequence ID" value="MFC7140339.1"/>
    <property type="molecule type" value="Genomic_DNA"/>
</dbReference>
<dbReference type="GeneID" id="78820627"/>
<evidence type="ECO:0000256" key="1">
    <source>
        <dbReference type="SAM" id="Phobius"/>
    </source>
</evidence>
<comment type="caution">
    <text evidence="2">The sequence shown here is derived from an EMBL/GenBank/DDBJ whole genome shotgun (WGS) entry which is preliminary data.</text>
</comment>
<dbReference type="RefSeq" id="WP_274325897.1">
    <property type="nucleotide sequence ID" value="NZ_CP118158.1"/>
</dbReference>
<evidence type="ECO:0000313" key="3">
    <source>
        <dbReference type="Proteomes" id="UP001596432"/>
    </source>
</evidence>
<name>A0ABD5XZ62_9EURY</name>